<evidence type="ECO:0000256" key="3">
    <source>
        <dbReference type="ARBA" id="ARBA00022519"/>
    </source>
</evidence>
<protein>
    <recommendedName>
        <fullName evidence="12">Fluoride-specific ion channel FluC</fullName>
    </recommendedName>
</protein>
<feature type="transmembrane region" description="Helical" evidence="12">
    <location>
        <begin position="39"/>
        <end position="57"/>
    </location>
</feature>
<comment type="catalytic activity">
    <reaction evidence="11">
        <text>fluoride(in) = fluoride(out)</text>
        <dbReference type="Rhea" id="RHEA:76159"/>
        <dbReference type="ChEBI" id="CHEBI:17051"/>
    </reaction>
    <physiologicalReaction direction="left-to-right" evidence="11">
        <dbReference type="Rhea" id="RHEA:76160"/>
    </physiologicalReaction>
</comment>
<proteinExistence type="inferred from homology"/>
<organism evidence="13 14">
    <name type="scientific">Litorivita pollutaquae</name>
    <dbReference type="NCBI Taxonomy" id="2200892"/>
    <lineage>
        <taxon>Bacteria</taxon>
        <taxon>Pseudomonadati</taxon>
        <taxon>Pseudomonadota</taxon>
        <taxon>Alphaproteobacteria</taxon>
        <taxon>Rhodobacterales</taxon>
        <taxon>Paracoccaceae</taxon>
        <taxon>Litorivita</taxon>
    </lineage>
</organism>
<evidence type="ECO:0000313" key="13">
    <source>
        <dbReference type="EMBL" id="PYC47127.1"/>
    </source>
</evidence>
<dbReference type="GO" id="GO:0140114">
    <property type="term" value="P:cellular detoxification of fluoride"/>
    <property type="evidence" value="ECO:0007669"/>
    <property type="project" value="UniProtKB-UniRule"/>
</dbReference>
<evidence type="ECO:0000313" key="14">
    <source>
        <dbReference type="Proteomes" id="UP000248012"/>
    </source>
</evidence>
<dbReference type="OrthoDB" id="9806299at2"/>
<dbReference type="Proteomes" id="UP000248012">
    <property type="component" value="Unassembled WGS sequence"/>
</dbReference>
<evidence type="ECO:0000256" key="1">
    <source>
        <dbReference type="ARBA" id="ARBA00004651"/>
    </source>
</evidence>
<dbReference type="AlphaFoldDB" id="A0A2V4NLF3"/>
<evidence type="ECO:0000256" key="12">
    <source>
        <dbReference type="HAMAP-Rule" id="MF_00454"/>
    </source>
</evidence>
<keyword evidence="12" id="KW-0813">Transport</keyword>
<dbReference type="HAMAP" id="MF_00454">
    <property type="entry name" value="FluC"/>
    <property type="match status" value="1"/>
</dbReference>
<reference evidence="13 14" key="1">
    <citation type="submission" date="2018-05" db="EMBL/GenBank/DDBJ databases">
        <title>Oceanovita maritima gen. nov., sp. nov., a marine bacterium in the family Rhodobacteraceae isolated from surface seawater of Lundu port Xiamen, China.</title>
        <authorList>
            <person name="Hetharua B.H."/>
            <person name="Min D."/>
            <person name="Liao H."/>
            <person name="Tian Y."/>
        </authorList>
    </citation>
    <scope>NUCLEOTIDE SEQUENCE [LARGE SCALE GENOMIC DNA]</scope>
    <source>
        <strain evidence="13 14">FSX-11</strain>
    </source>
</reference>
<dbReference type="NCBIfam" id="NF010791">
    <property type="entry name" value="PRK14195.1"/>
    <property type="match status" value="1"/>
</dbReference>
<dbReference type="GO" id="GO:0062054">
    <property type="term" value="F:fluoride channel activity"/>
    <property type="evidence" value="ECO:0007669"/>
    <property type="project" value="UniProtKB-UniRule"/>
</dbReference>
<keyword evidence="8 12" id="KW-0472">Membrane</keyword>
<keyword evidence="7 12" id="KW-0406">Ion transport</keyword>
<feature type="binding site" evidence="12">
    <location>
        <position position="74"/>
    </location>
    <ligand>
        <name>Na(+)</name>
        <dbReference type="ChEBI" id="CHEBI:29101"/>
        <note>structural</note>
    </ligand>
</feature>
<dbReference type="GO" id="GO:0005886">
    <property type="term" value="C:plasma membrane"/>
    <property type="evidence" value="ECO:0007669"/>
    <property type="project" value="UniProtKB-SubCell"/>
</dbReference>
<name>A0A2V4NLF3_9RHOB</name>
<evidence type="ECO:0000256" key="4">
    <source>
        <dbReference type="ARBA" id="ARBA00022692"/>
    </source>
</evidence>
<keyword evidence="14" id="KW-1185">Reference proteome</keyword>
<keyword evidence="4 12" id="KW-0812">Transmembrane</keyword>
<keyword evidence="6 12" id="KW-0915">Sodium</keyword>
<dbReference type="InterPro" id="IPR003691">
    <property type="entry name" value="FluC"/>
</dbReference>
<comment type="activity regulation">
    <text evidence="12">Na(+) is not transported, but it plays an essential structural role and its presence is essential for fluoride channel function.</text>
</comment>
<dbReference type="EMBL" id="QFVT01000007">
    <property type="protein sequence ID" value="PYC47127.1"/>
    <property type="molecule type" value="Genomic_DNA"/>
</dbReference>
<dbReference type="Pfam" id="PF02537">
    <property type="entry name" value="CRCB"/>
    <property type="match status" value="1"/>
</dbReference>
<evidence type="ECO:0000256" key="9">
    <source>
        <dbReference type="ARBA" id="ARBA00023303"/>
    </source>
</evidence>
<evidence type="ECO:0000256" key="11">
    <source>
        <dbReference type="ARBA" id="ARBA00035585"/>
    </source>
</evidence>
<dbReference type="PANTHER" id="PTHR28259">
    <property type="entry name" value="FLUORIDE EXPORT PROTEIN 1-RELATED"/>
    <property type="match status" value="1"/>
</dbReference>
<comment type="function">
    <text evidence="12">Fluoride-specific ion channel. Important for reducing fluoride concentration in the cell, thus reducing its toxicity.</text>
</comment>
<comment type="caution">
    <text evidence="13">The sequence shown here is derived from an EMBL/GenBank/DDBJ whole genome shotgun (WGS) entry which is preliminary data.</text>
</comment>
<evidence type="ECO:0000256" key="7">
    <source>
        <dbReference type="ARBA" id="ARBA00023065"/>
    </source>
</evidence>
<feature type="transmembrane region" description="Helical" evidence="12">
    <location>
        <begin position="96"/>
        <end position="119"/>
    </location>
</feature>
<dbReference type="NCBIfam" id="NF010805">
    <property type="entry name" value="PRK14209.1"/>
    <property type="match status" value="1"/>
</dbReference>
<keyword evidence="2 12" id="KW-1003">Cell membrane</keyword>
<keyword evidence="9 12" id="KW-0407">Ion channel</keyword>
<evidence type="ECO:0000256" key="5">
    <source>
        <dbReference type="ARBA" id="ARBA00022989"/>
    </source>
</evidence>
<dbReference type="NCBIfam" id="TIGR00494">
    <property type="entry name" value="crcB"/>
    <property type="match status" value="1"/>
</dbReference>
<gene>
    <name evidence="12" type="primary">fluC</name>
    <name evidence="12" type="synonym">crcB</name>
    <name evidence="13" type="ORF">DI396_11230</name>
</gene>
<dbReference type="RefSeq" id="WP_110796321.1">
    <property type="nucleotide sequence ID" value="NZ_KZ826486.1"/>
</dbReference>
<keyword evidence="3" id="KW-0997">Cell inner membrane</keyword>
<dbReference type="GO" id="GO:0046872">
    <property type="term" value="F:metal ion binding"/>
    <property type="evidence" value="ECO:0007669"/>
    <property type="project" value="UniProtKB-KW"/>
</dbReference>
<feature type="transmembrane region" description="Helical" evidence="12">
    <location>
        <begin position="64"/>
        <end position="84"/>
    </location>
</feature>
<evidence type="ECO:0000256" key="10">
    <source>
        <dbReference type="ARBA" id="ARBA00035120"/>
    </source>
</evidence>
<dbReference type="PANTHER" id="PTHR28259:SF1">
    <property type="entry name" value="FLUORIDE EXPORT PROTEIN 1-RELATED"/>
    <property type="match status" value="1"/>
</dbReference>
<comment type="subcellular location">
    <subcellularLocation>
        <location evidence="1 12">Cell membrane</location>
        <topology evidence="1 12">Multi-pass membrane protein</topology>
    </subcellularLocation>
</comment>
<evidence type="ECO:0000256" key="6">
    <source>
        <dbReference type="ARBA" id="ARBA00023053"/>
    </source>
</evidence>
<feature type="binding site" evidence="12">
    <location>
        <position position="77"/>
    </location>
    <ligand>
        <name>Na(+)</name>
        <dbReference type="ChEBI" id="CHEBI:29101"/>
        <note>structural</note>
    </ligand>
</feature>
<sequence>MLPVLLQVAVGGAIGASLRYLTNVGAMRVMGAGFPWGTMTVNVVGSFLMGVLVLYLAQKGGTRFAPFLMTGLLGGFTTFSAFSLDALTIFERGQAGLAALYVGASVVLSLAAIAAAFFLMRGIFQ</sequence>
<comment type="similarity">
    <text evidence="10 12">Belongs to the fluoride channel Fluc/FEX (TC 1.A.43) family.</text>
</comment>
<evidence type="ECO:0000256" key="2">
    <source>
        <dbReference type="ARBA" id="ARBA00022475"/>
    </source>
</evidence>
<accession>A0A2V4NLF3</accession>
<keyword evidence="12" id="KW-0479">Metal-binding</keyword>
<evidence type="ECO:0000256" key="8">
    <source>
        <dbReference type="ARBA" id="ARBA00023136"/>
    </source>
</evidence>
<keyword evidence="5 12" id="KW-1133">Transmembrane helix</keyword>